<reference evidence="1" key="2">
    <citation type="submission" date="2017-12" db="EMBL/GenBank/DDBJ databases">
        <title>Coralsnake Venomics: Analyses of Venom Gland Transcriptomes and Proteomes of Six Brazilian Taxa.</title>
        <authorList>
            <person name="Aird S.D."/>
            <person name="Jorge da Silva N."/>
            <person name="Qiu L."/>
            <person name="Villar-Briones A."/>
            <person name="Aparecida-Saddi V."/>
            <person name="Campos-Telles M.P."/>
            <person name="Grau M."/>
            <person name="Mikheyev A.S."/>
        </authorList>
    </citation>
    <scope>NUCLEOTIDE SEQUENCE</scope>
    <source>
        <tissue evidence="1">Venom_gland</tissue>
    </source>
</reference>
<reference evidence="1" key="1">
    <citation type="submission" date="2017-07" db="EMBL/GenBank/DDBJ databases">
        <authorList>
            <person name="Mikheyev A."/>
            <person name="Grau M."/>
        </authorList>
    </citation>
    <scope>NUCLEOTIDE SEQUENCE</scope>
    <source>
        <tissue evidence="1">Venom_gland</tissue>
    </source>
</reference>
<name>A0A2H6N238_9SAUR</name>
<protein>
    <submittedName>
        <fullName evidence="1">Uncharacterized protein</fullName>
    </submittedName>
</protein>
<proteinExistence type="predicted"/>
<evidence type="ECO:0000313" key="1">
    <source>
        <dbReference type="EMBL" id="LAA22772.1"/>
    </source>
</evidence>
<dbReference type="EMBL" id="IACI01039889">
    <property type="protein sequence ID" value="LAA22772.1"/>
    <property type="molecule type" value="Transcribed_RNA"/>
</dbReference>
<sequence>MNVDVVHKVLEHFLVSLGFKRNFAILDWSGLAAEKNLVDLFYCVCFMPYKMSYSRKLLRVCKQFSAFRPDIPQSPLSYLPLHRVTMQKALSKSNFDFIYILSFGSDKTFFPFLHPLLEPRKIFS</sequence>
<accession>A0A2H6N238</accession>
<dbReference type="AlphaFoldDB" id="A0A2H6N238"/>
<organism evidence="1">
    <name type="scientific">Micrurus carvalhoi</name>
    <dbReference type="NCBI Taxonomy" id="3147026"/>
    <lineage>
        <taxon>Eukaryota</taxon>
        <taxon>Metazoa</taxon>
        <taxon>Chordata</taxon>
        <taxon>Craniata</taxon>
        <taxon>Vertebrata</taxon>
        <taxon>Euteleostomi</taxon>
        <taxon>Lepidosauria</taxon>
        <taxon>Squamata</taxon>
        <taxon>Bifurcata</taxon>
        <taxon>Unidentata</taxon>
        <taxon>Episquamata</taxon>
        <taxon>Toxicofera</taxon>
        <taxon>Serpentes</taxon>
        <taxon>Colubroidea</taxon>
        <taxon>Elapidae</taxon>
        <taxon>Elapinae</taxon>
        <taxon>Micrurus</taxon>
    </lineage>
</organism>